<dbReference type="InterPro" id="IPR029751">
    <property type="entry name" value="Ribosomal_L25_dom"/>
</dbReference>
<sequence length="233" mass="24351">MAQKNDSTTIKVSARETGSSRSTRRLRREGQVPGVLYGRGQDPVSFAVDARELRHALAGSGAVLSLELGGEKTSAVLKDTQRHPVRGEIIHIDLLRVDLNQPIAAIVTVEIVGGEDSPGVRDGGIISQITREVNVEALPSAIPETISFDVSGVEVGDTLGLELLEMPEGVTLLDETEDVVLVTVTPPTIDAEAEEGDEIETETELVGEDGAGAEASEGDDDASGDDAGDSAGE</sequence>
<proteinExistence type="inferred from homology"/>
<evidence type="ECO:0000313" key="10">
    <source>
        <dbReference type="Proteomes" id="UP001056035"/>
    </source>
</evidence>
<dbReference type="InterPro" id="IPR001021">
    <property type="entry name" value="Ribosomal_bL25_long"/>
</dbReference>
<reference evidence="9 10" key="1">
    <citation type="submission" date="2022-06" db="EMBL/GenBank/DDBJ databases">
        <title>Paraconexibacter antarcticus.</title>
        <authorList>
            <person name="Kim C.S."/>
        </authorList>
    </citation>
    <scope>NUCLEOTIDE SEQUENCE [LARGE SCALE GENOMIC DNA]</scope>
    <source>
        <strain evidence="9 10">02-257</strain>
    </source>
</reference>
<dbReference type="InterPro" id="IPR037121">
    <property type="entry name" value="Ribosomal_bL25_C"/>
</dbReference>
<dbReference type="EMBL" id="CP098502">
    <property type="protein sequence ID" value="UTI63432.1"/>
    <property type="molecule type" value="Genomic_DNA"/>
</dbReference>
<keyword evidence="1 5" id="KW-0699">rRNA-binding</keyword>
<gene>
    <name evidence="5" type="primary">rplY</name>
    <name evidence="5" type="synonym">ctc</name>
    <name evidence="9" type="ORF">NBH00_19035</name>
</gene>
<evidence type="ECO:0000313" key="9">
    <source>
        <dbReference type="EMBL" id="UTI63432.1"/>
    </source>
</evidence>
<keyword evidence="10" id="KW-1185">Reference proteome</keyword>
<comment type="similarity">
    <text evidence="5">Belongs to the bacterial ribosomal protein bL25 family. CTC subfamily.</text>
</comment>
<feature type="compositionally biased region" description="Polar residues" evidence="6">
    <location>
        <begin position="1"/>
        <end position="11"/>
    </location>
</feature>
<keyword evidence="4 5" id="KW-0687">Ribonucleoprotein</keyword>
<dbReference type="SUPFAM" id="SSF50715">
    <property type="entry name" value="Ribosomal protein L25-like"/>
    <property type="match status" value="1"/>
</dbReference>
<feature type="compositionally biased region" description="Acidic residues" evidence="6">
    <location>
        <begin position="191"/>
        <end position="207"/>
    </location>
</feature>
<dbReference type="HAMAP" id="MF_01334">
    <property type="entry name" value="Ribosomal_bL25_CTC"/>
    <property type="match status" value="1"/>
</dbReference>
<dbReference type="InterPro" id="IPR020057">
    <property type="entry name" value="Ribosomal_bL25_b-dom"/>
</dbReference>
<feature type="region of interest" description="Disordered" evidence="6">
    <location>
        <begin position="190"/>
        <end position="233"/>
    </location>
</feature>
<comment type="subunit">
    <text evidence="5">Part of the 50S ribosomal subunit; part of the 5S rRNA/L5/L18/L25 subcomplex. Contacts the 5S rRNA. Binds to the 5S rRNA independently of L5 and L18.</text>
</comment>
<evidence type="ECO:0000256" key="5">
    <source>
        <dbReference type="HAMAP-Rule" id="MF_01334"/>
    </source>
</evidence>
<dbReference type="PANTHER" id="PTHR33284:SF1">
    <property type="entry name" value="RIBOSOMAL PROTEIN L25_GLN-TRNA SYNTHETASE, ANTI-CODON-BINDING DOMAIN-CONTAINING PROTEIN"/>
    <property type="match status" value="1"/>
</dbReference>
<organism evidence="9 10">
    <name type="scientific">Paraconexibacter antarcticus</name>
    <dbReference type="NCBI Taxonomy" id="2949664"/>
    <lineage>
        <taxon>Bacteria</taxon>
        <taxon>Bacillati</taxon>
        <taxon>Actinomycetota</taxon>
        <taxon>Thermoleophilia</taxon>
        <taxon>Solirubrobacterales</taxon>
        <taxon>Paraconexibacteraceae</taxon>
        <taxon>Paraconexibacter</taxon>
    </lineage>
</organism>
<evidence type="ECO:0000259" key="8">
    <source>
        <dbReference type="Pfam" id="PF14693"/>
    </source>
</evidence>
<evidence type="ECO:0000256" key="3">
    <source>
        <dbReference type="ARBA" id="ARBA00022980"/>
    </source>
</evidence>
<dbReference type="RefSeq" id="WP_254570157.1">
    <property type="nucleotide sequence ID" value="NZ_CP098502.1"/>
</dbReference>
<feature type="domain" description="Large ribosomal subunit protein bL25 L25" evidence="7">
    <location>
        <begin position="10"/>
        <end position="94"/>
    </location>
</feature>
<dbReference type="Gene3D" id="2.40.240.10">
    <property type="entry name" value="Ribosomal Protein L25, Chain P"/>
    <property type="match status" value="1"/>
</dbReference>
<dbReference type="InterPro" id="IPR011035">
    <property type="entry name" value="Ribosomal_bL25/Gln-tRNA_synth"/>
</dbReference>
<dbReference type="Gene3D" id="2.170.120.20">
    <property type="entry name" value="Ribosomal protein L25, beta domain"/>
    <property type="match status" value="1"/>
</dbReference>
<keyword evidence="2 5" id="KW-0694">RNA-binding</keyword>
<keyword evidence="3 5" id="KW-0689">Ribosomal protein</keyword>
<evidence type="ECO:0000256" key="1">
    <source>
        <dbReference type="ARBA" id="ARBA00022730"/>
    </source>
</evidence>
<protein>
    <recommendedName>
        <fullName evidence="5">Large ribosomal subunit protein bL25</fullName>
    </recommendedName>
    <alternativeName>
        <fullName evidence="5">General stress protein CTC</fullName>
    </alternativeName>
</protein>
<dbReference type="InterPro" id="IPR020056">
    <property type="entry name" value="Rbsml_bL25/Gln-tRNA_synth_N"/>
</dbReference>
<dbReference type="Pfam" id="PF14693">
    <property type="entry name" value="Ribosomal_TL5_C"/>
    <property type="match status" value="1"/>
</dbReference>
<evidence type="ECO:0000259" key="7">
    <source>
        <dbReference type="Pfam" id="PF01386"/>
    </source>
</evidence>
<evidence type="ECO:0000256" key="6">
    <source>
        <dbReference type="SAM" id="MobiDB-lite"/>
    </source>
</evidence>
<feature type="region of interest" description="Disordered" evidence="6">
    <location>
        <begin position="1"/>
        <end position="30"/>
    </location>
</feature>
<feature type="compositionally biased region" description="Acidic residues" evidence="6">
    <location>
        <begin position="216"/>
        <end position="233"/>
    </location>
</feature>
<accession>A0ABY5DRR1</accession>
<comment type="function">
    <text evidence="5">This is one of the proteins that binds to the 5S RNA in the ribosome where it forms part of the central protuberance.</text>
</comment>
<dbReference type="NCBIfam" id="TIGR00731">
    <property type="entry name" value="bL25_bact_ctc"/>
    <property type="match status" value="1"/>
</dbReference>
<feature type="domain" description="Large ribosomal subunit protein bL25 beta" evidence="8">
    <location>
        <begin position="105"/>
        <end position="187"/>
    </location>
</feature>
<evidence type="ECO:0000256" key="4">
    <source>
        <dbReference type="ARBA" id="ARBA00023274"/>
    </source>
</evidence>
<dbReference type="PANTHER" id="PTHR33284">
    <property type="entry name" value="RIBOSOMAL PROTEIN L25/GLN-TRNA SYNTHETASE, ANTI-CODON-BINDING DOMAIN-CONTAINING PROTEIN"/>
    <property type="match status" value="1"/>
</dbReference>
<dbReference type="InterPro" id="IPR020930">
    <property type="entry name" value="Ribosomal_uL5_bac-type"/>
</dbReference>
<dbReference type="GO" id="GO:0005840">
    <property type="term" value="C:ribosome"/>
    <property type="evidence" value="ECO:0007669"/>
    <property type="project" value="UniProtKB-KW"/>
</dbReference>
<name>A0ABY5DRR1_9ACTN</name>
<dbReference type="CDD" id="cd00495">
    <property type="entry name" value="Ribosomal_L25_TL5_CTC"/>
    <property type="match status" value="1"/>
</dbReference>
<dbReference type="Pfam" id="PF01386">
    <property type="entry name" value="Ribosomal_L25p"/>
    <property type="match status" value="1"/>
</dbReference>
<dbReference type="Proteomes" id="UP001056035">
    <property type="component" value="Chromosome"/>
</dbReference>
<evidence type="ECO:0000256" key="2">
    <source>
        <dbReference type="ARBA" id="ARBA00022884"/>
    </source>
</evidence>